<dbReference type="GO" id="GO:0005886">
    <property type="term" value="C:plasma membrane"/>
    <property type="evidence" value="ECO:0007669"/>
    <property type="project" value="TreeGrafter"/>
</dbReference>
<keyword evidence="3 5" id="KW-1133">Transmembrane helix</keyword>
<gene>
    <name evidence="6" type="ORF">ASPGLDRAFT_23730</name>
</gene>
<sequence>MSLSNEQLRALTIVERCASSLSILGVATIIGTFSFSRHFRNPIQRIIFINAFYNLFDFIATMISLDGPDSGNGSALCQFQAFSLQMFPLADVFWTLATAWNVFLVVFYQYDAAALRMLEKKYIGAITTLVFIPAVTFLFIHTPERGPMYSSVTVWCSISPDWVLFRILFYYGPIWLTIFAIMILYTLIGLEIIKLKGKFKLISNDRIPLGSTYNNSFDKPNSNVATKTVKVNAKSEPQDTEQFSINNTPAFQSHPSNSITLKLPKQSPISFRHYILMPLIFFIVLLATWIPLTVNRVYAFVDPGYLSYPLLVAVGAMGSLRGFWNGILFVTMGMKGWKKQKRLERGTFTIGM</sequence>
<feature type="transmembrane region" description="Helical" evidence="5">
    <location>
        <begin position="168"/>
        <end position="190"/>
    </location>
</feature>
<feature type="transmembrane region" description="Helical" evidence="5">
    <location>
        <begin position="122"/>
        <end position="140"/>
    </location>
</feature>
<dbReference type="PANTHER" id="PTHR23112:SF0">
    <property type="entry name" value="TRANSMEMBRANE PROTEIN 116"/>
    <property type="match status" value="1"/>
</dbReference>
<organism evidence="6 7">
    <name type="scientific">Aspergillus glaucus CBS 516.65</name>
    <dbReference type="NCBI Taxonomy" id="1160497"/>
    <lineage>
        <taxon>Eukaryota</taxon>
        <taxon>Fungi</taxon>
        <taxon>Dikarya</taxon>
        <taxon>Ascomycota</taxon>
        <taxon>Pezizomycotina</taxon>
        <taxon>Eurotiomycetes</taxon>
        <taxon>Eurotiomycetidae</taxon>
        <taxon>Eurotiales</taxon>
        <taxon>Aspergillaceae</taxon>
        <taxon>Aspergillus</taxon>
        <taxon>Aspergillus subgen. Aspergillus</taxon>
    </lineage>
</organism>
<evidence type="ECO:0000256" key="1">
    <source>
        <dbReference type="ARBA" id="ARBA00004141"/>
    </source>
</evidence>
<evidence type="ECO:0000256" key="2">
    <source>
        <dbReference type="ARBA" id="ARBA00022692"/>
    </source>
</evidence>
<dbReference type="Gene3D" id="1.20.1070.10">
    <property type="entry name" value="Rhodopsin 7-helix transmembrane proteins"/>
    <property type="match status" value="1"/>
</dbReference>
<dbReference type="RefSeq" id="XP_022403240.1">
    <property type="nucleotide sequence ID" value="XM_022543321.1"/>
</dbReference>
<keyword evidence="7" id="KW-1185">Reference proteome</keyword>
<reference evidence="7" key="1">
    <citation type="journal article" date="2017" name="Genome Biol.">
        <title>Comparative genomics reveals high biological diversity and specific adaptations in the industrially and medically important fungal genus Aspergillus.</title>
        <authorList>
            <person name="de Vries R.P."/>
            <person name="Riley R."/>
            <person name="Wiebenga A."/>
            <person name="Aguilar-Osorio G."/>
            <person name="Amillis S."/>
            <person name="Uchima C.A."/>
            <person name="Anderluh G."/>
            <person name="Asadollahi M."/>
            <person name="Askin M."/>
            <person name="Barry K."/>
            <person name="Battaglia E."/>
            <person name="Bayram O."/>
            <person name="Benocci T."/>
            <person name="Braus-Stromeyer S.A."/>
            <person name="Caldana C."/>
            <person name="Canovas D."/>
            <person name="Cerqueira G.C."/>
            <person name="Chen F."/>
            <person name="Chen W."/>
            <person name="Choi C."/>
            <person name="Clum A."/>
            <person name="Dos Santos R.A."/>
            <person name="Damasio A.R."/>
            <person name="Diallinas G."/>
            <person name="Emri T."/>
            <person name="Fekete E."/>
            <person name="Flipphi M."/>
            <person name="Freyberg S."/>
            <person name="Gallo A."/>
            <person name="Gournas C."/>
            <person name="Habgood R."/>
            <person name="Hainaut M."/>
            <person name="Harispe M.L."/>
            <person name="Henrissat B."/>
            <person name="Hilden K.S."/>
            <person name="Hope R."/>
            <person name="Hossain A."/>
            <person name="Karabika E."/>
            <person name="Karaffa L."/>
            <person name="Karanyi Z."/>
            <person name="Krasevec N."/>
            <person name="Kuo A."/>
            <person name="Kusch H."/>
            <person name="LaButti K."/>
            <person name="Lagendijk E.L."/>
            <person name="Lapidus A."/>
            <person name="Levasseur A."/>
            <person name="Lindquist E."/>
            <person name="Lipzen A."/>
            <person name="Logrieco A.F."/>
            <person name="MacCabe A."/>
            <person name="Maekelae M.R."/>
            <person name="Malavazi I."/>
            <person name="Melin P."/>
            <person name="Meyer V."/>
            <person name="Mielnichuk N."/>
            <person name="Miskei M."/>
            <person name="Molnar A.P."/>
            <person name="Mule G."/>
            <person name="Ngan C.Y."/>
            <person name="Orejas M."/>
            <person name="Orosz E."/>
            <person name="Ouedraogo J.P."/>
            <person name="Overkamp K.M."/>
            <person name="Park H.-S."/>
            <person name="Perrone G."/>
            <person name="Piumi F."/>
            <person name="Punt P.J."/>
            <person name="Ram A.F."/>
            <person name="Ramon A."/>
            <person name="Rauscher S."/>
            <person name="Record E."/>
            <person name="Riano-Pachon D.M."/>
            <person name="Robert V."/>
            <person name="Roehrig J."/>
            <person name="Ruller R."/>
            <person name="Salamov A."/>
            <person name="Salih N.S."/>
            <person name="Samson R.A."/>
            <person name="Sandor E."/>
            <person name="Sanguinetti M."/>
            <person name="Schuetze T."/>
            <person name="Sepcic K."/>
            <person name="Shelest E."/>
            <person name="Sherlock G."/>
            <person name="Sophianopoulou V."/>
            <person name="Squina F.M."/>
            <person name="Sun H."/>
            <person name="Susca A."/>
            <person name="Todd R.B."/>
            <person name="Tsang A."/>
            <person name="Unkles S.E."/>
            <person name="van de Wiele N."/>
            <person name="van Rossen-Uffink D."/>
            <person name="Oliveira J.V."/>
            <person name="Vesth T.C."/>
            <person name="Visser J."/>
            <person name="Yu J.-H."/>
            <person name="Zhou M."/>
            <person name="Andersen M.R."/>
            <person name="Archer D.B."/>
            <person name="Baker S.E."/>
            <person name="Benoit I."/>
            <person name="Brakhage A.A."/>
            <person name="Braus G.H."/>
            <person name="Fischer R."/>
            <person name="Frisvad J.C."/>
            <person name="Goldman G.H."/>
            <person name="Houbraken J."/>
            <person name="Oakley B."/>
            <person name="Pocsi I."/>
            <person name="Scazzocchio C."/>
            <person name="Seiboth B."/>
            <person name="vanKuyk P.A."/>
            <person name="Wortman J."/>
            <person name="Dyer P.S."/>
            <person name="Grigoriev I.V."/>
        </authorList>
    </citation>
    <scope>NUCLEOTIDE SEQUENCE [LARGE SCALE GENOMIC DNA]</scope>
    <source>
        <strain evidence="7">CBS 516.65</strain>
    </source>
</reference>
<dbReference type="GeneID" id="34459582"/>
<dbReference type="AlphaFoldDB" id="A0A1L9VRN9"/>
<evidence type="ECO:0000256" key="5">
    <source>
        <dbReference type="SAM" id="Phobius"/>
    </source>
</evidence>
<evidence type="ECO:0000313" key="6">
    <source>
        <dbReference type="EMBL" id="OJJ86551.1"/>
    </source>
</evidence>
<feature type="transmembrane region" description="Helical" evidence="5">
    <location>
        <begin position="13"/>
        <end position="35"/>
    </location>
</feature>
<feature type="transmembrane region" description="Helical" evidence="5">
    <location>
        <begin position="92"/>
        <end position="110"/>
    </location>
</feature>
<keyword evidence="2 5" id="KW-0812">Transmembrane</keyword>
<dbReference type="OrthoDB" id="18453at2759"/>
<name>A0A1L9VRN9_ASPGL</name>
<feature type="transmembrane region" description="Helical" evidence="5">
    <location>
        <begin position="310"/>
        <end position="332"/>
    </location>
</feature>
<dbReference type="Proteomes" id="UP000184300">
    <property type="component" value="Unassembled WGS sequence"/>
</dbReference>
<keyword evidence="4 5" id="KW-0472">Membrane</keyword>
<dbReference type="EMBL" id="KV878892">
    <property type="protein sequence ID" value="OJJ86551.1"/>
    <property type="molecule type" value="Genomic_DNA"/>
</dbReference>
<dbReference type="Pfam" id="PF05462">
    <property type="entry name" value="Dicty_CAR"/>
    <property type="match status" value="1"/>
</dbReference>
<dbReference type="VEuPathDB" id="FungiDB:ASPGLDRAFT_23730"/>
<evidence type="ECO:0000256" key="4">
    <source>
        <dbReference type="ARBA" id="ARBA00023136"/>
    </source>
</evidence>
<evidence type="ECO:0000256" key="3">
    <source>
        <dbReference type="ARBA" id="ARBA00022989"/>
    </source>
</evidence>
<comment type="subcellular location">
    <subcellularLocation>
        <location evidence="1">Membrane</location>
        <topology evidence="1">Multi-pass membrane protein</topology>
    </subcellularLocation>
</comment>
<feature type="transmembrane region" description="Helical" evidence="5">
    <location>
        <begin position="271"/>
        <end position="290"/>
    </location>
</feature>
<feature type="transmembrane region" description="Helical" evidence="5">
    <location>
        <begin position="47"/>
        <end position="65"/>
    </location>
</feature>
<dbReference type="GO" id="GO:0007189">
    <property type="term" value="P:adenylate cyclase-activating G protein-coupled receptor signaling pathway"/>
    <property type="evidence" value="ECO:0007669"/>
    <property type="project" value="TreeGrafter"/>
</dbReference>
<accession>A0A1L9VRN9</accession>
<dbReference type="STRING" id="1160497.A0A1L9VRN9"/>
<evidence type="ECO:0008006" key="8">
    <source>
        <dbReference type="Google" id="ProtNLM"/>
    </source>
</evidence>
<dbReference type="SUPFAM" id="SSF81321">
    <property type="entry name" value="Family A G protein-coupled receptor-like"/>
    <property type="match status" value="1"/>
</dbReference>
<dbReference type="GO" id="GO:0004930">
    <property type="term" value="F:G protein-coupled receptor activity"/>
    <property type="evidence" value="ECO:0007669"/>
    <property type="project" value="TreeGrafter"/>
</dbReference>
<protein>
    <recommendedName>
        <fullName evidence="8">G-protein coupled receptors family 2 profile 2 domain-containing protein</fullName>
    </recommendedName>
</protein>
<proteinExistence type="predicted"/>
<dbReference type="PANTHER" id="PTHR23112">
    <property type="entry name" value="G PROTEIN-COUPLED RECEPTOR 157-RELATED"/>
    <property type="match status" value="1"/>
</dbReference>
<evidence type="ECO:0000313" key="7">
    <source>
        <dbReference type="Proteomes" id="UP000184300"/>
    </source>
</evidence>